<feature type="transmembrane region" description="Helical" evidence="7">
    <location>
        <begin position="86"/>
        <end position="104"/>
    </location>
</feature>
<protein>
    <submittedName>
        <fullName evidence="8">LysE family transporter</fullName>
    </submittedName>
</protein>
<feature type="transmembrane region" description="Helical" evidence="7">
    <location>
        <begin position="22"/>
        <end position="44"/>
    </location>
</feature>
<evidence type="ECO:0000256" key="6">
    <source>
        <dbReference type="ARBA" id="ARBA00023136"/>
    </source>
</evidence>
<accession>F9RTE2</accession>
<dbReference type="eggNOG" id="COG1280">
    <property type="taxonomic scope" value="Bacteria"/>
</dbReference>
<organism evidence="8 9">
    <name type="scientific">Vibrio scophthalmi LMG 19158</name>
    <dbReference type="NCBI Taxonomy" id="870967"/>
    <lineage>
        <taxon>Bacteria</taxon>
        <taxon>Pseudomonadati</taxon>
        <taxon>Pseudomonadota</taxon>
        <taxon>Gammaproteobacteria</taxon>
        <taxon>Vibrionales</taxon>
        <taxon>Vibrionaceae</taxon>
        <taxon>Vibrio</taxon>
    </lineage>
</organism>
<evidence type="ECO:0000256" key="3">
    <source>
        <dbReference type="ARBA" id="ARBA00022475"/>
    </source>
</evidence>
<feature type="transmembrane region" description="Helical" evidence="7">
    <location>
        <begin position="131"/>
        <end position="152"/>
    </location>
</feature>
<feature type="transmembrane region" description="Helical" evidence="7">
    <location>
        <begin position="203"/>
        <end position="222"/>
    </location>
</feature>
<evidence type="ECO:0000313" key="8">
    <source>
        <dbReference type="EMBL" id="EGU31231.1"/>
    </source>
</evidence>
<feature type="transmembrane region" description="Helical" evidence="7">
    <location>
        <begin position="164"/>
        <end position="187"/>
    </location>
</feature>
<comment type="subcellular location">
    <subcellularLocation>
        <location evidence="1">Cell membrane</location>
        <topology evidence="1">Multi-pass membrane protein</topology>
    </subcellularLocation>
</comment>
<dbReference type="InterPro" id="IPR001123">
    <property type="entry name" value="LeuE-type"/>
</dbReference>
<gene>
    <name evidence="8" type="ORF">VIS19158_21511</name>
</gene>
<keyword evidence="5 7" id="KW-1133">Transmembrane helix</keyword>
<dbReference type="EMBL" id="AFWE01000203">
    <property type="protein sequence ID" value="EGU31231.1"/>
    <property type="molecule type" value="Genomic_DNA"/>
</dbReference>
<dbReference type="PANTHER" id="PTHR30086">
    <property type="entry name" value="ARGININE EXPORTER PROTEIN ARGO"/>
    <property type="match status" value="1"/>
</dbReference>
<proteinExistence type="inferred from homology"/>
<comment type="similarity">
    <text evidence="2">Belongs to the Rht family.</text>
</comment>
<evidence type="ECO:0000256" key="4">
    <source>
        <dbReference type="ARBA" id="ARBA00022692"/>
    </source>
</evidence>
<dbReference type="GO" id="GO:0042970">
    <property type="term" value="F:homoserine transmembrane transporter activity"/>
    <property type="evidence" value="ECO:0007669"/>
    <property type="project" value="TreeGrafter"/>
</dbReference>
<evidence type="ECO:0000313" key="9">
    <source>
        <dbReference type="Proteomes" id="UP000004349"/>
    </source>
</evidence>
<keyword evidence="3" id="KW-1003">Cell membrane</keyword>
<evidence type="ECO:0000256" key="5">
    <source>
        <dbReference type="ARBA" id="ARBA00022989"/>
    </source>
</evidence>
<keyword evidence="4 7" id="KW-0812">Transmembrane</keyword>
<feature type="transmembrane region" description="Helical" evidence="7">
    <location>
        <begin position="56"/>
        <end position="80"/>
    </location>
</feature>
<name>F9RTE2_9VIBR</name>
<dbReference type="AlphaFoldDB" id="F9RTE2"/>
<evidence type="ECO:0000256" key="1">
    <source>
        <dbReference type="ARBA" id="ARBA00004651"/>
    </source>
</evidence>
<reference evidence="8 9" key="1">
    <citation type="journal article" date="2012" name="Int. J. Syst. Evol. Microbiol.">
        <title>Vibrio caribbeanicus sp. nov., isolated from the marine sponge Scleritoderma cyanea.</title>
        <authorList>
            <person name="Hoffmann M."/>
            <person name="Monday S.R."/>
            <person name="Allard M.W."/>
            <person name="Strain E.A."/>
            <person name="Whittaker P."/>
            <person name="Naum M."/>
            <person name="McCarthy P.J."/>
            <person name="Lopez J.V."/>
            <person name="Fischer M."/>
            <person name="Brown E.W."/>
        </authorList>
    </citation>
    <scope>NUCLEOTIDE SEQUENCE [LARGE SCALE GENOMIC DNA]</scope>
    <source>
        <strain evidence="8 9">LMG 19158</strain>
    </source>
</reference>
<dbReference type="PANTHER" id="PTHR30086:SF14">
    <property type="entry name" value="HOMOSERINE_HOMOSERINE LACTONE EFFLUX PROTEIN"/>
    <property type="match status" value="1"/>
</dbReference>
<sequence length="225" mass="24248">MSSFTLSNSFMHLGSAMSLETWTLYLVAVLILTASPGPSSLLCMTKGVTQGFRMGVYTALGSLTAITVILTLSFTGLGLVIASSELTFNIIKYTGAAYLIYLGIKAISSKEQEYQLGEEQETPEQAPVKHYISGFIVGSSNPKAILFFTALFPQFIDPNAPLLAQYIIFTATFMIMEFSWLAIYALLGAKSSNWLFAKGRAKLFNRVTGGVFIGAGTLLSTASKA</sequence>
<dbReference type="PIRSF" id="PIRSF006324">
    <property type="entry name" value="LeuE"/>
    <property type="match status" value="1"/>
</dbReference>
<evidence type="ECO:0000256" key="7">
    <source>
        <dbReference type="SAM" id="Phobius"/>
    </source>
</evidence>
<dbReference type="GO" id="GO:0005886">
    <property type="term" value="C:plasma membrane"/>
    <property type="evidence" value="ECO:0007669"/>
    <property type="project" value="UniProtKB-SubCell"/>
</dbReference>
<dbReference type="Pfam" id="PF01810">
    <property type="entry name" value="LysE"/>
    <property type="match status" value="1"/>
</dbReference>
<evidence type="ECO:0000256" key="2">
    <source>
        <dbReference type="ARBA" id="ARBA00007928"/>
    </source>
</evidence>
<keyword evidence="6 7" id="KW-0472">Membrane</keyword>
<comment type="caution">
    <text evidence="8">The sequence shown here is derived from an EMBL/GenBank/DDBJ whole genome shotgun (WGS) entry which is preliminary data.</text>
</comment>
<dbReference type="Proteomes" id="UP000004349">
    <property type="component" value="Unassembled WGS sequence"/>
</dbReference>